<dbReference type="Proteomes" id="UP000827092">
    <property type="component" value="Unassembled WGS sequence"/>
</dbReference>
<protein>
    <submittedName>
        <fullName evidence="2">Uncharacterized protein</fullName>
    </submittedName>
</protein>
<organism evidence="2 3">
    <name type="scientific">Oedothorax gibbosus</name>
    <dbReference type="NCBI Taxonomy" id="931172"/>
    <lineage>
        <taxon>Eukaryota</taxon>
        <taxon>Metazoa</taxon>
        <taxon>Ecdysozoa</taxon>
        <taxon>Arthropoda</taxon>
        <taxon>Chelicerata</taxon>
        <taxon>Arachnida</taxon>
        <taxon>Araneae</taxon>
        <taxon>Araneomorphae</taxon>
        <taxon>Entelegynae</taxon>
        <taxon>Araneoidea</taxon>
        <taxon>Linyphiidae</taxon>
        <taxon>Erigoninae</taxon>
        <taxon>Oedothorax</taxon>
    </lineage>
</organism>
<reference evidence="2 3" key="1">
    <citation type="journal article" date="2022" name="Nat. Ecol. Evol.">
        <title>A masculinizing supergene underlies an exaggerated male reproductive morph in a spider.</title>
        <authorList>
            <person name="Hendrickx F."/>
            <person name="De Corte Z."/>
            <person name="Sonet G."/>
            <person name="Van Belleghem S.M."/>
            <person name="Kostlbacher S."/>
            <person name="Vangestel C."/>
        </authorList>
    </citation>
    <scope>NUCLEOTIDE SEQUENCE [LARGE SCALE GENOMIC DNA]</scope>
    <source>
        <strain evidence="2">W744_W776</strain>
    </source>
</reference>
<evidence type="ECO:0000256" key="1">
    <source>
        <dbReference type="SAM" id="MobiDB-lite"/>
    </source>
</evidence>
<comment type="caution">
    <text evidence="2">The sequence shown here is derived from an EMBL/GenBank/DDBJ whole genome shotgun (WGS) entry which is preliminary data.</text>
</comment>
<feature type="region of interest" description="Disordered" evidence="1">
    <location>
        <begin position="1"/>
        <end position="63"/>
    </location>
</feature>
<dbReference type="AlphaFoldDB" id="A0AAV6VZW7"/>
<accession>A0AAV6VZW7</accession>
<evidence type="ECO:0000313" key="2">
    <source>
        <dbReference type="EMBL" id="KAG8201181.1"/>
    </source>
</evidence>
<name>A0AAV6VZW7_9ARAC</name>
<gene>
    <name evidence="2" type="ORF">JTE90_028836</name>
</gene>
<proteinExistence type="predicted"/>
<keyword evidence="3" id="KW-1185">Reference proteome</keyword>
<sequence length="79" mass="8769">MTFKNIFETIDSPPSLGASKTASSQERDHSSRSQKISKRHPHPPILTSVCEDSRTSPHCSHHPTVLTHFGGGIHKIRSR</sequence>
<evidence type="ECO:0000313" key="3">
    <source>
        <dbReference type="Proteomes" id="UP000827092"/>
    </source>
</evidence>
<dbReference type="EMBL" id="JAFNEN010000008">
    <property type="protein sequence ID" value="KAG8201181.1"/>
    <property type="molecule type" value="Genomic_DNA"/>
</dbReference>